<accession>A0A0D9X2C1</accession>
<dbReference type="InterPro" id="IPR008974">
    <property type="entry name" value="TRAF-like"/>
</dbReference>
<feature type="region of interest" description="Disordered" evidence="8">
    <location>
        <begin position="1920"/>
        <end position="1986"/>
    </location>
</feature>
<proteinExistence type="inferred from homology"/>
<feature type="compositionally biased region" description="Low complexity" evidence="8">
    <location>
        <begin position="12"/>
        <end position="22"/>
    </location>
</feature>
<evidence type="ECO:0000256" key="2">
    <source>
        <dbReference type="ARBA" id="ARBA00004141"/>
    </source>
</evidence>
<dbReference type="GO" id="GO:0071472">
    <property type="term" value="P:cellular response to salt stress"/>
    <property type="evidence" value="ECO:0007669"/>
    <property type="project" value="UniProtKB-ARBA"/>
</dbReference>
<feature type="transmembrane region" description="Helical" evidence="9">
    <location>
        <begin position="485"/>
        <end position="505"/>
    </location>
</feature>
<feature type="compositionally biased region" description="Low complexity" evidence="8">
    <location>
        <begin position="1177"/>
        <end position="1190"/>
    </location>
</feature>
<dbReference type="FunFam" id="3.30.710.10:FF:000136">
    <property type="entry name" value="BTB-POZ and math domain 1"/>
    <property type="match status" value="1"/>
</dbReference>
<dbReference type="Pfam" id="PF08551">
    <property type="entry name" value="DUF1751"/>
    <property type="match status" value="1"/>
</dbReference>
<dbReference type="Gene3D" id="1.25.40.420">
    <property type="match status" value="1"/>
</dbReference>
<dbReference type="InterPro" id="IPR056423">
    <property type="entry name" value="BACK_BPM_SPOP"/>
</dbReference>
<feature type="region of interest" description="Disordered" evidence="8">
    <location>
        <begin position="1661"/>
        <end position="1744"/>
    </location>
</feature>
<dbReference type="CDD" id="cd18280">
    <property type="entry name" value="BTB_POZ_BPM_plant"/>
    <property type="match status" value="1"/>
</dbReference>
<keyword evidence="13" id="KW-1185">Reference proteome</keyword>
<dbReference type="InterPro" id="IPR013861">
    <property type="entry name" value="TMEM115/Pdh1/Rbl19"/>
</dbReference>
<feature type="region of interest" description="Disordered" evidence="8">
    <location>
        <begin position="1"/>
        <end position="22"/>
    </location>
</feature>
<dbReference type="GO" id="GO:0016020">
    <property type="term" value="C:membrane"/>
    <property type="evidence" value="ECO:0007669"/>
    <property type="project" value="UniProtKB-SubCell"/>
</dbReference>
<evidence type="ECO:0008006" key="14">
    <source>
        <dbReference type="Google" id="ProtNLM"/>
    </source>
</evidence>
<organism evidence="12 13">
    <name type="scientific">Leersia perrieri</name>
    <dbReference type="NCBI Taxonomy" id="77586"/>
    <lineage>
        <taxon>Eukaryota</taxon>
        <taxon>Viridiplantae</taxon>
        <taxon>Streptophyta</taxon>
        <taxon>Embryophyta</taxon>
        <taxon>Tracheophyta</taxon>
        <taxon>Spermatophyta</taxon>
        <taxon>Magnoliopsida</taxon>
        <taxon>Liliopsida</taxon>
        <taxon>Poales</taxon>
        <taxon>Poaceae</taxon>
        <taxon>BOP clade</taxon>
        <taxon>Oryzoideae</taxon>
        <taxon>Oryzeae</taxon>
        <taxon>Oryzinae</taxon>
        <taxon>Leersia</taxon>
    </lineage>
</organism>
<dbReference type="Pfam" id="PF00651">
    <property type="entry name" value="BTB"/>
    <property type="match status" value="1"/>
</dbReference>
<comment type="function">
    <text evidence="1">May act as a substrate-specific adapter of an E3 ubiquitin-protein ligase complex (CUL3-RBX1-BTB) which mediates the ubiquitination and subsequent proteasomal degradation of target proteins.</text>
</comment>
<evidence type="ECO:0000259" key="11">
    <source>
        <dbReference type="PROSITE" id="PS50144"/>
    </source>
</evidence>
<reference evidence="12" key="3">
    <citation type="submission" date="2015-04" db="UniProtKB">
        <authorList>
            <consortium name="EnsemblPlants"/>
        </authorList>
    </citation>
    <scope>IDENTIFICATION</scope>
</reference>
<dbReference type="GO" id="GO:0006890">
    <property type="term" value="P:retrograde vesicle-mediated transport, Golgi to endoplasmic reticulum"/>
    <property type="evidence" value="ECO:0007669"/>
    <property type="project" value="InterPro"/>
</dbReference>
<feature type="compositionally biased region" description="Pro residues" evidence="8">
    <location>
        <begin position="1762"/>
        <end position="1772"/>
    </location>
</feature>
<evidence type="ECO:0000256" key="3">
    <source>
        <dbReference type="ARBA" id="ARBA00004906"/>
    </source>
</evidence>
<dbReference type="PANTHER" id="PTHR12550">
    <property type="entry name" value="HEPATOMA-DERIVED GROWTH FACTOR-RELATED"/>
    <property type="match status" value="1"/>
</dbReference>
<evidence type="ECO:0000256" key="1">
    <source>
        <dbReference type="ARBA" id="ARBA00002668"/>
    </source>
</evidence>
<dbReference type="Gene3D" id="2.60.210.10">
    <property type="entry name" value="Apoptosis, Tumor Necrosis Factor Receptor Associated Protein 2, Chain A"/>
    <property type="match status" value="1"/>
</dbReference>
<dbReference type="STRING" id="77586.A0A0D9X2C1"/>
<protein>
    <recommendedName>
        <fullName evidence="14">BTB domain-containing protein</fullName>
    </recommendedName>
</protein>
<comment type="similarity">
    <text evidence="4">Belongs to the Tdpoz family.</text>
</comment>
<keyword evidence="5 9" id="KW-0812">Transmembrane</keyword>
<feature type="region of interest" description="Disordered" evidence="8">
    <location>
        <begin position="1140"/>
        <end position="1199"/>
    </location>
</feature>
<evidence type="ECO:0000256" key="6">
    <source>
        <dbReference type="ARBA" id="ARBA00022989"/>
    </source>
</evidence>
<feature type="compositionally biased region" description="Polar residues" evidence="8">
    <location>
        <begin position="997"/>
        <end position="1013"/>
    </location>
</feature>
<dbReference type="eggNOG" id="KOG2890">
    <property type="taxonomic scope" value="Eukaryota"/>
</dbReference>
<reference evidence="12 13" key="1">
    <citation type="submission" date="2012-08" db="EMBL/GenBank/DDBJ databases">
        <title>Oryza genome evolution.</title>
        <authorList>
            <person name="Wing R.A."/>
        </authorList>
    </citation>
    <scope>NUCLEOTIDE SEQUENCE</scope>
</reference>
<feature type="region of interest" description="Disordered" evidence="8">
    <location>
        <begin position="967"/>
        <end position="1021"/>
    </location>
</feature>
<dbReference type="CDD" id="cd00121">
    <property type="entry name" value="MATH"/>
    <property type="match status" value="1"/>
</dbReference>
<dbReference type="Pfam" id="PF00855">
    <property type="entry name" value="PWWP"/>
    <property type="match status" value="1"/>
</dbReference>
<feature type="region of interest" description="Disordered" evidence="8">
    <location>
        <begin position="616"/>
        <end position="635"/>
    </location>
</feature>
<dbReference type="SUPFAM" id="SSF54695">
    <property type="entry name" value="POZ domain"/>
    <property type="match status" value="1"/>
</dbReference>
<feature type="domain" description="BTB" evidence="10">
    <location>
        <begin position="197"/>
        <end position="264"/>
    </location>
</feature>
<dbReference type="PROSITE" id="PS50097">
    <property type="entry name" value="BTB"/>
    <property type="match status" value="1"/>
</dbReference>
<dbReference type="SUPFAM" id="SSF49599">
    <property type="entry name" value="TRAF domain-like"/>
    <property type="match status" value="1"/>
</dbReference>
<dbReference type="FunFam" id="1.20.1540.10:FF:000004">
    <property type="entry name" value="Transmembrane protein 115"/>
    <property type="match status" value="1"/>
</dbReference>
<feature type="compositionally biased region" description="Low complexity" evidence="8">
    <location>
        <begin position="1932"/>
        <end position="1941"/>
    </location>
</feature>
<dbReference type="InterPro" id="IPR034090">
    <property type="entry name" value="BPM_C"/>
</dbReference>
<dbReference type="SUPFAM" id="SSF63748">
    <property type="entry name" value="Tudor/PWWP/MBT"/>
    <property type="match status" value="1"/>
</dbReference>
<dbReference type="SMART" id="SM01160">
    <property type="entry name" value="DUF1751"/>
    <property type="match status" value="1"/>
</dbReference>
<feature type="region of interest" description="Disordered" evidence="8">
    <location>
        <begin position="1761"/>
        <end position="1812"/>
    </location>
</feature>
<dbReference type="PROSITE" id="PS50144">
    <property type="entry name" value="MATH"/>
    <property type="match status" value="1"/>
</dbReference>
<evidence type="ECO:0000313" key="12">
    <source>
        <dbReference type="EnsemblPlants" id="LPERR07G21540.1"/>
    </source>
</evidence>
<evidence type="ECO:0000256" key="7">
    <source>
        <dbReference type="ARBA" id="ARBA00023136"/>
    </source>
</evidence>
<evidence type="ECO:0000256" key="9">
    <source>
        <dbReference type="SAM" id="Phobius"/>
    </source>
</evidence>
<evidence type="ECO:0000256" key="8">
    <source>
        <dbReference type="SAM" id="MobiDB-lite"/>
    </source>
</evidence>
<dbReference type="InterPro" id="IPR000313">
    <property type="entry name" value="PWWP_dom"/>
</dbReference>
<dbReference type="PANTHER" id="PTHR12550:SF49">
    <property type="entry name" value="PROTEIN HUA2-LIKE 2-RELATED"/>
    <property type="match status" value="1"/>
</dbReference>
<reference evidence="13" key="2">
    <citation type="submission" date="2013-12" db="EMBL/GenBank/DDBJ databases">
        <authorList>
            <person name="Yu Y."/>
            <person name="Lee S."/>
            <person name="de Baynast K."/>
            <person name="Wissotski M."/>
            <person name="Liu L."/>
            <person name="Talag J."/>
            <person name="Goicoechea J."/>
            <person name="Angelova A."/>
            <person name="Jetty R."/>
            <person name="Kudrna D."/>
            <person name="Golser W."/>
            <person name="Rivera L."/>
            <person name="Zhang J."/>
            <person name="Wing R."/>
        </authorList>
    </citation>
    <scope>NUCLEOTIDE SEQUENCE</scope>
</reference>
<dbReference type="Pfam" id="PF24570">
    <property type="entry name" value="BACK_BPM_SPOP"/>
    <property type="match status" value="1"/>
</dbReference>
<keyword evidence="7 9" id="KW-0472">Membrane</keyword>
<dbReference type="eggNOG" id="KOG1987">
    <property type="taxonomic scope" value="Eukaryota"/>
</dbReference>
<feature type="transmembrane region" description="Helical" evidence="9">
    <location>
        <begin position="384"/>
        <end position="407"/>
    </location>
</feature>
<evidence type="ECO:0000256" key="5">
    <source>
        <dbReference type="ARBA" id="ARBA00022692"/>
    </source>
</evidence>
<dbReference type="InterPro" id="IPR002083">
    <property type="entry name" value="MATH/TRAF_dom"/>
</dbReference>
<dbReference type="Gramene" id="LPERR07G21540.1">
    <property type="protein sequence ID" value="LPERR07G21540.1"/>
    <property type="gene ID" value="LPERR07G21540"/>
</dbReference>
<sequence length="2003" mass="220218">MGATRACRGGPSTTAETASTSVTKTVNGSHHFKIAGYSLAKGIGVGKYIASESFTVGGYEWAIYFYPDGKSPEDGAAYVSLFIALASEGTDVRALFELTLVDQSGKGQDKVHTHFGRSLEGGPYTLKYRGSMWGYKRFFKRSGLETSDYLKDDCLLVNCTVGVVQSHTEGPKIYTIPVPPSNMSQHIGQLLTDGKRTDITFEVDGEMFPAHKVVLAARSPVFRAQLFGPMKDKNMKCIPVEDMEAPVFKALLHFMYWDELPDIEELTGLNTTWVSTLMAQHLLAAADRYALERLKLLCELKLCEDVAINTVANTLALAEQHHCYQLKTVCLRFVALPENLKAVMQTDGFDYLQQSCPSLLTELLEYVAKGGGFFRGYTKLCKGLAVILLLVHILIQLFPSAVTYLALVPGRTIPFAWNLITGGYVELTIPGVIISIVGLLLFGKLLEPLWGSKELSKFIFVVNFSTSVCVFITAVALYYTTQEESYLYAPLSGFYGVLTGLLVGIKQLMSEQELNLFVLKIKAKWIPSLVALISVIVSFFVKELVSYLPVILFGIYMSWIYLRYFQRRLETGLKGDPSEEFSFSSFFPEFLRPVLDPIASIFHKLLCGQRAADARGQSLDTTPLPGSDSIEANRRRERGQRALEQRLAEKLAADKLVASITTVCGGALLPLISEPEKWGLSSAKKKLLVYFYGTKQIAFCNYTDLEAFTEEKRKSLLAKRHGKGADFVRAVKEIVEIYDSLKKEGNNKSDMTGTDVQPDVENASQNGNFYHEGHGKESDLVNDNKVDSCPALASSMDHNAINNPDSNVAAMESGRCVMNSAPDEPSTSFSKKNRNDVRQKNSCTLGILTSPRKLRSSLGAELRTTEDSCGLMSSINQPCDGVISDDKHAHSFQHKCIGDEKPNTDSLPAREDDSSPGTCSKPGDSSVFIDDKNLNVIANVQDIQHIEASKSEAKQNGTVDHSMSTTVTFKRKRKPHTDHINNPIVNVEPKMDEELQSKSSGNLADSPNSGNEVNKSDGDEHLPLVKRARVRMGRALLEDTTVDQRVVLENETELATRATQCHKHDLYAELGKDHSADMPPSMDPSSEVDLFMPSGDTKTSCKNKEYHSKILSLDGEAALPPSKRLHRALEAMSANATETISNPFEVQKSKEPILKSSAASGGSSPSNNSLDAIAKASRSSITKSPTISSSGHSLDTPTGEKQILHKNLPSTVPLDLKNVCNQNSMKEKVVEEVHMDNKNIPLPVCSRADNDVCEKAPIHSMESKASGNDSMEPNGGPAHDFVKNANGSTKPVSQANVVPSSNGNCNFVLHGDIRLAKPTVNVSDRTSASSLVTKISCIQSDASSQTFELHSSSATALKEQNHIMHPKGRSLSPDLMPMKELIAAAHTRRSSQPSSFIDSFLCSNVVPESSANIPSVKEWSGGQCSPSNHTIWSTTDRVHTQQSSGTIPFDNMQQKGFNKLSGHDEAISARRVFETFLGSLTRTKESIGRATRLALECDKQGIAGEVLKLWLERKTLSEYIIRYHIKELEALNEASFGTSRRPSGTERALNDPLRDNEGMLVDEYGSNTGFNLPNLICTKLLEDEEGSSSEERSFEAVTPEHEAIGANEQEASKMHVMKHRLVLEEVDGDLEMEDLAPSSEAEGKAISPCQPDLTAVRCTTTKQNVDSVPPLPDDRPPSPPPLPSSPPPLPRLPCPVFQDSQVQGALAADQARPDPPRTTYNVQEQHPHSVANNRGNTDPCSVPSHPPAPYNCGYGGHTNQMPLPPPPPPVAPFHPAAPHFPGPSVPPHHGNNYHQPPPLPPSNNAYHLQPPPHPPFPNQYPYVPPEHQQGAQPWNCNSSYPERHQFSEHDRGHHAYDRRHNFHHRGHHFDDGGHRFDDGQHFFDDGAHHFDDRVHHFDERAVRGQMHHEVVDRGRFPPHFPPGPPFPDHFDGPSTPLHCGQPPNPPPGPGPGPAWSMPPRRFKYPPPPRQSMDHPNAHEGGMVGGGMEDTIMINTLDDWDQVI</sequence>
<feature type="compositionally biased region" description="Pro residues" evidence="8">
    <location>
        <begin position="1677"/>
        <end position="1693"/>
    </location>
</feature>
<keyword evidence="6 9" id="KW-1133">Transmembrane helix</keyword>
<dbReference type="InterPro" id="IPR035952">
    <property type="entry name" value="Rhomboid-like_sf"/>
</dbReference>
<feature type="compositionally biased region" description="Low complexity" evidence="8">
    <location>
        <begin position="1156"/>
        <end position="1169"/>
    </location>
</feature>
<evidence type="ECO:0000313" key="13">
    <source>
        <dbReference type="Proteomes" id="UP000032180"/>
    </source>
</evidence>
<comment type="subcellular location">
    <subcellularLocation>
        <location evidence="2">Membrane</location>
        <topology evidence="2">Multi-pass membrane protein</topology>
    </subcellularLocation>
</comment>
<evidence type="ECO:0000256" key="4">
    <source>
        <dbReference type="ARBA" id="ARBA00010846"/>
    </source>
</evidence>
<feature type="compositionally biased region" description="Polar residues" evidence="8">
    <location>
        <begin position="1718"/>
        <end position="1739"/>
    </location>
</feature>
<feature type="region of interest" description="Disordered" evidence="8">
    <location>
        <begin position="896"/>
        <end position="926"/>
    </location>
</feature>
<dbReference type="CDD" id="cd14736">
    <property type="entry name" value="BACK_AtBPM-like"/>
    <property type="match status" value="1"/>
</dbReference>
<dbReference type="Gene3D" id="2.30.30.140">
    <property type="match status" value="1"/>
</dbReference>
<dbReference type="InterPro" id="IPR000210">
    <property type="entry name" value="BTB/POZ_dom"/>
</dbReference>
<dbReference type="Gene3D" id="3.30.710.10">
    <property type="entry name" value="Potassium Channel Kv1.1, Chain A"/>
    <property type="match status" value="1"/>
</dbReference>
<dbReference type="EnsemblPlants" id="LPERR07G21540.1">
    <property type="protein sequence ID" value="LPERR07G21540.1"/>
    <property type="gene ID" value="LPERR07G21540"/>
</dbReference>
<feature type="transmembrane region" description="Helical" evidence="9">
    <location>
        <begin position="547"/>
        <end position="565"/>
    </location>
</feature>
<feature type="domain" description="MATH" evidence="11">
    <location>
        <begin position="27"/>
        <end position="161"/>
    </location>
</feature>
<evidence type="ECO:0000259" key="10">
    <source>
        <dbReference type="PROSITE" id="PS50097"/>
    </source>
</evidence>
<dbReference type="InterPro" id="IPR011333">
    <property type="entry name" value="SKP1/BTB/POZ_sf"/>
</dbReference>
<feature type="transmembrane region" description="Helical" evidence="9">
    <location>
        <begin position="525"/>
        <end position="541"/>
    </location>
</feature>
<dbReference type="SMART" id="SM00225">
    <property type="entry name" value="BTB"/>
    <property type="match status" value="1"/>
</dbReference>
<comment type="pathway">
    <text evidence="3">Protein modification; protein ubiquitination.</text>
</comment>
<dbReference type="Proteomes" id="UP000032180">
    <property type="component" value="Chromosome 7"/>
</dbReference>
<feature type="transmembrane region" description="Helical" evidence="9">
    <location>
        <begin position="458"/>
        <end position="479"/>
    </location>
</feature>
<name>A0A0D9X2C1_9ORYZ</name>
<dbReference type="SMART" id="SM00061">
    <property type="entry name" value="MATH"/>
    <property type="match status" value="1"/>
</dbReference>
<feature type="transmembrane region" description="Helical" evidence="9">
    <location>
        <begin position="427"/>
        <end position="446"/>
    </location>
</feature>
<dbReference type="eggNOG" id="KOG1904">
    <property type="taxonomic scope" value="Eukaryota"/>
</dbReference>
<dbReference type="HOGENOM" id="CLU_233878_0_0_1"/>
<dbReference type="SUPFAM" id="SSF144091">
    <property type="entry name" value="Rhomboid-like"/>
    <property type="match status" value="1"/>
</dbReference>
<feature type="compositionally biased region" description="Basic and acidic residues" evidence="8">
    <location>
        <begin position="896"/>
        <end position="913"/>
    </location>
</feature>
<feature type="compositionally biased region" description="Pro residues" evidence="8">
    <location>
        <begin position="1942"/>
        <end position="1952"/>
    </location>
</feature>
<dbReference type="Pfam" id="PF22486">
    <property type="entry name" value="MATH_2"/>
    <property type="match status" value="1"/>
</dbReference>